<dbReference type="AlphaFoldDB" id="A0A1S3GX99"/>
<feature type="region of interest" description="Disordered" evidence="3">
    <location>
        <begin position="143"/>
        <end position="188"/>
    </location>
</feature>
<feature type="compositionally biased region" description="Basic and acidic residues" evidence="3">
    <location>
        <begin position="32"/>
        <end position="46"/>
    </location>
</feature>
<dbReference type="Gene3D" id="6.10.250.1050">
    <property type="match status" value="2"/>
</dbReference>
<dbReference type="GO" id="GO:0009966">
    <property type="term" value="P:regulation of signal transduction"/>
    <property type="evidence" value="ECO:0007669"/>
    <property type="project" value="InterPro"/>
</dbReference>
<feature type="compositionally biased region" description="Low complexity" evidence="3">
    <location>
        <begin position="149"/>
        <end position="176"/>
    </location>
</feature>
<dbReference type="GO" id="GO:0004864">
    <property type="term" value="F:protein phosphatase inhibitor activity"/>
    <property type="evidence" value="ECO:0007669"/>
    <property type="project" value="UniProtKB-KW"/>
</dbReference>
<dbReference type="PANTHER" id="PTHR12398:SF20">
    <property type="entry name" value="PROTEIN PHOSPHATASE 1 REGULATORY INHIBITOR SUBUNIT 2"/>
    <property type="match status" value="1"/>
</dbReference>
<reference evidence="5" key="1">
    <citation type="submission" date="2025-08" db="UniProtKB">
        <authorList>
            <consortium name="RefSeq"/>
        </authorList>
    </citation>
    <scope>IDENTIFICATION</scope>
    <source>
        <tissue evidence="5">Kidney</tissue>
    </source>
</reference>
<evidence type="ECO:0000313" key="4">
    <source>
        <dbReference type="Proteomes" id="UP000081671"/>
    </source>
</evidence>
<feature type="region of interest" description="Disordered" evidence="3">
    <location>
        <begin position="76"/>
        <end position="123"/>
    </location>
</feature>
<dbReference type="RefSeq" id="XP_012892894.1">
    <property type="nucleotide sequence ID" value="XM_013037440.1"/>
</dbReference>
<dbReference type="Pfam" id="PF04979">
    <property type="entry name" value="IPP-2"/>
    <property type="match status" value="1"/>
</dbReference>
<proteinExistence type="inferred from homology"/>
<dbReference type="InParanoid" id="A0A1S3GX99"/>
<gene>
    <name evidence="5" type="primary">LOC106002585</name>
</gene>
<feature type="compositionally biased region" description="Basic and acidic residues" evidence="3">
    <location>
        <begin position="108"/>
        <end position="123"/>
    </location>
</feature>
<feature type="compositionally biased region" description="Basic and acidic residues" evidence="3">
    <location>
        <begin position="86"/>
        <end position="96"/>
    </location>
</feature>
<name>A0A1S3GX99_DIPOR</name>
<evidence type="ECO:0000313" key="5">
    <source>
        <dbReference type="RefSeq" id="XP_012892894.1"/>
    </source>
</evidence>
<comment type="similarity">
    <text evidence="1">Belongs to the protein phosphatase inhibitor 2 family.</text>
</comment>
<protein>
    <submittedName>
        <fullName evidence="5">Protein phosphatase inhibitor 2-like</fullName>
    </submittedName>
</protein>
<evidence type="ECO:0000256" key="1">
    <source>
        <dbReference type="ARBA" id="ARBA00005472"/>
    </source>
</evidence>
<feature type="compositionally biased region" description="Polar residues" evidence="3">
    <location>
        <begin position="17"/>
        <end position="31"/>
    </location>
</feature>
<evidence type="ECO:0000256" key="3">
    <source>
        <dbReference type="SAM" id="MobiDB-lite"/>
    </source>
</evidence>
<dbReference type="InterPro" id="IPR007062">
    <property type="entry name" value="PPI-2"/>
</dbReference>
<feature type="region of interest" description="Disordered" evidence="3">
    <location>
        <begin position="1"/>
        <end position="46"/>
    </location>
</feature>
<keyword evidence="4" id="KW-1185">Reference proteome</keyword>
<organism evidence="4 5">
    <name type="scientific">Dipodomys ordii</name>
    <name type="common">Ord's kangaroo rat</name>
    <dbReference type="NCBI Taxonomy" id="10020"/>
    <lineage>
        <taxon>Eukaryota</taxon>
        <taxon>Metazoa</taxon>
        <taxon>Chordata</taxon>
        <taxon>Craniata</taxon>
        <taxon>Vertebrata</taxon>
        <taxon>Euteleostomi</taxon>
        <taxon>Mammalia</taxon>
        <taxon>Eutheria</taxon>
        <taxon>Euarchontoglires</taxon>
        <taxon>Glires</taxon>
        <taxon>Rodentia</taxon>
        <taxon>Castorimorpha</taxon>
        <taxon>Heteromyidae</taxon>
        <taxon>Dipodomyinae</taxon>
        <taxon>Dipodomys</taxon>
    </lineage>
</organism>
<keyword evidence="2 5" id="KW-0650">Protein phosphatase inhibitor</keyword>
<sequence length="188" mass="20396">MATSAASQPPLKGILKNKTSGASTVGVTPQESRQKVEEEMNKKSQKWDEMNILATYHPAGKDYGFMKVDEPGTPYQKLSAAVGSEPKFRLRQRESSSTEEEGGLSSQDQEKREKFETQRKLHYSEGLSIKLARRLLSQELFEDDDEDVGSGTAEGGTTSSSVKAKAGASSSSPGSTSKEKQRSKSPSS</sequence>
<dbReference type="GeneID" id="106002585"/>
<dbReference type="KEGG" id="dord:106002585"/>
<dbReference type="OrthoDB" id="551302at2759"/>
<dbReference type="Proteomes" id="UP000081671">
    <property type="component" value="Unplaced"/>
</dbReference>
<accession>A0A1S3GX99</accession>
<dbReference type="PANTHER" id="PTHR12398">
    <property type="entry name" value="PROTEIN PHOSPHATASE INHIBITOR"/>
    <property type="match status" value="1"/>
</dbReference>
<evidence type="ECO:0000256" key="2">
    <source>
        <dbReference type="ARBA" id="ARBA00023272"/>
    </source>
</evidence>